<feature type="chain" id="PRO_5019767488" evidence="1">
    <location>
        <begin position="16"/>
        <end position="171"/>
    </location>
</feature>
<comment type="caution">
    <text evidence="2">The sequence shown here is derived from an EMBL/GenBank/DDBJ whole genome shotgun (WGS) entry which is preliminary data.</text>
</comment>
<evidence type="ECO:0000313" key="3">
    <source>
        <dbReference type="Proteomes" id="UP000292052"/>
    </source>
</evidence>
<organism evidence="2 3">
    <name type="scientific">Asbolus verrucosus</name>
    <name type="common">Desert ironclad beetle</name>
    <dbReference type="NCBI Taxonomy" id="1661398"/>
    <lineage>
        <taxon>Eukaryota</taxon>
        <taxon>Metazoa</taxon>
        <taxon>Ecdysozoa</taxon>
        <taxon>Arthropoda</taxon>
        <taxon>Hexapoda</taxon>
        <taxon>Insecta</taxon>
        <taxon>Pterygota</taxon>
        <taxon>Neoptera</taxon>
        <taxon>Endopterygota</taxon>
        <taxon>Coleoptera</taxon>
        <taxon>Polyphaga</taxon>
        <taxon>Cucujiformia</taxon>
        <taxon>Tenebrionidae</taxon>
        <taxon>Pimeliinae</taxon>
        <taxon>Asbolus</taxon>
    </lineage>
</organism>
<reference evidence="2 3" key="1">
    <citation type="submission" date="2017-03" db="EMBL/GenBank/DDBJ databases">
        <title>Genome of the blue death feigning beetle - Asbolus verrucosus.</title>
        <authorList>
            <person name="Rider S.D."/>
        </authorList>
    </citation>
    <scope>NUCLEOTIDE SEQUENCE [LARGE SCALE GENOMIC DNA]</scope>
    <source>
        <strain evidence="2">Butters</strain>
        <tissue evidence="2">Head and leg muscle</tissue>
    </source>
</reference>
<dbReference type="EMBL" id="QDEB01084228">
    <property type="protein sequence ID" value="RZC33958.1"/>
    <property type="molecule type" value="Genomic_DNA"/>
</dbReference>
<evidence type="ECO:0000256" key="1">
    <source>
        <dbReference type="SAM" id="SignalP"/>
    </source>
</evidence>
<keyword evidence="3" id="KW-1185">Reference proteome</keyword>
<keyword evidence="1" id="KW-0732">Signal</keyword>
<gene>
    <name evidence="2" type="ORF">BDFB_008254</name>
</gene>
<dbReference type="AlphaFoldDB" id="A0A482VNK2"/>
<proteinExistence type="predicted"/>
<dbReference type="Proteomes" id="UP000292052">
    <property type="component" value="Unassembled WGS sequence"/>
</dbReference>
<sequence length="171" mass="18774">MLLLHAILFFPIIIASPVSVENSLPLGSRRIALLISFGRGKLGFNMLGYHFCGGPGGFLTGNPADGGFSAEFSTPSGFKLRMGYPAWEDDIGGDDEQPKLRDNCESKYLEKTVHFLHTLKKNIHVPTTIEKTVRAPSARTIMEKTVEVPSQVRVRGRFNGEVKTSQKVAVV</sequence>
<evidence type="ECO:0000313" key="2">
    <source>
        <dbReference type="EMBL" id="RZC33958.1"/>
    </source>
</evidence>
<protein>
    <submittedName>
        <fullName evidence="2">Uncharacterized protein</fullName>
    </submittedName>
</protein>
<name>A0A482VNK2_ASBVE</name>
<accession>A0A482VNK2</accession>
<feature type="signal peptide" evidence="1">
    <location>
        <begin position="1"/>
        <end position="15"/>
    </location>
</feature>